<dbReference type="RefSeq" id="WP_052268093.1">
    <property type="nucleotide sequence ID" value="NZ_AYSO01000016.1"/>
</dbReference>
<proteinExistence type="predicted"/>
<dbReference type="PROSITE" id="PS50987">
    <property type="entry name" value="HTH_ARSR_2"/>
    <property type="match status" value="1"/>
</dbReference>
<evidence type="ECO:0000256" key="2">
    <source>
        <dbReference type="ARBA" id="ARBA00023125"/>
    </source>
</evidence>
<evidence type="ECO:0000313" key="6">
    <source>
        <dbReference type="Proteomes" id="UP000031366"/>
    </source>
</evidence>
<dbReference type="Pfam" id="PF01022">
    <property type="entry name" value="HTH_5"/>
    <property type="match status" value="1"/>
</dbReference>
<name>A0A0C1U4L8_9CLOT</name>
<dbReference type="PRINTS" id="PR00778">
    <property type="entry name" value="HTHARSR"/>
</dbReference>
<dbReference type="OrthoDB" id="9798835at2"/>
<sequence>MVNKRDDKHLNQHLLNNLSELFWVLSDATRIRILYALSEKEMCVCELARLLNNKQSSISHKLRILRNSKLVGFKRNGKRNIYFLNNPYAIEIINKAIEFRRN</sequence>
<dbReference type="SMART" id="SM00418">
    <property type="entry name" value="HTH_ARSR"/>
    <property type="match status" value="1"/>
</dbReference>
<dbReference type="InterPro" id="IPR011991">
    <property type="entry name" value="ArsR-like_HTH"/>
</dbReference>
<dbReference type="SUPFAM" id="SSF46785">
    <property type="entry name" value="Winged helix' DNA-binding domain"/>
    <property type="match status" value="1"/>
</dbReference>
<keyword evidence="1" id="KW-0805">Transcription regulation</keyword>
<dbReference type="PANTHER" id="PTHR43132:SF6">
    <property type="entry name" value="HTH-TYPE TRANSCRIPTIONAL REPRESSOR CZRA"/>
    <property type="match status" value="1"/>
</dbReference>
<dbReference type="InterPro" id="IPR051011">
    <property type="entry name" value="Metal_resp_trans_reg"/>
</dbReference>
<dbReference type="Proteomes" id="UP000031366">
    <property type="component" value="Unassembled WGS sequence"/>
</dbReference>
<dbReference type="STRING" id="29341.RSJ17_19125"/>
<keyword evidence="3" id="KW-0804">Transcription</keyword>
<gene>
    <name evidence="5" type="ORF">U732_3361</name>
</gene>
<keyword evidence="6" id="KW-1185">Reference proteome</keyword>
<dbReference type="InterPro" id="IPR001845">
    <property type="entry name" value="HTH_ArsR_DNA-bd_dom"/>
</dbReference>
<dbReference type="AlphaFoldDB" id="A0A0C1U4L8"/>
<dbReference type="PANTHER" id="PTHR43132">
    <property type="entry name" value="ARSENICAL RESISTANCE OPERON REPRESSOR ARSR-RELATED"/>
    <property type="match status" value="1"/>
</dbReference>
<dbReference type="EMBL" id="AYSO01000016">
    <property type="protein sequence ID" value="KIE46543.1"/>
    <property type="molecule type" value="Genomic_DNA"/>
</dbReference>
<evidence type="ECO:0000256" key="3">
    <source>
        <dbReference type="ARBA" id="ARBA00023163"/>
    </source>
</evidence>
<comment type="caution">
    <text evidence="5">The sequence shown here is derived from an EMBL/GenBank/DDBJ whole genome shotgun (WGS) entry which is preliminary data.</text>
</comment>
<evidence type="ECO:0000313" key="5">
    <source>
        <dbReference type="EMBL" id="KIE46543.1"/>
    </source>
</evidence>
<dbReference type="Gene3D" id="1.10.10.10">
    <property type="entry name" value="Winged helix-like DNA-binding domain superfamily/Winged helix DNA-binding domain"/>
    <property type="match status" value="1"/>
</dbReference>
<feature type="domain" description="HTH arsR-type" evidence="4">
    <location>
        <begin position="10"/>
        <end position="102"/>
    </location>
</feature>
<dbReference type="CDD" id="cd00090">
    <property type="entry name" value="HTH_ARSR"/>
    <property type="match status" value="1"/>
</dbReference>
<dbReference type="NCBIfam" id="NF033788">
    <property type="entry name" value="HTH_metalloreg"/>
    <property type="match status" value="1"/>
</dbReference>
<dbReference type="InterPro" id="IPR036390">
    <property type="entry name" value="WH_DNA-bd_sf"/>
</dbReference>
<dbReference type="GO" id="GO:0003677">
    <property type="term" value="F:DNA binding"/>
    <property type="evidence" value="ECO:0007669"/>
    <property type="project" value="UniProtKB-KW"/>
</dbReference>
<organism evidence="5 6">
    <name type="scientific">Clostridium argentinense CDC 2741</name>
    <dbReference type="NCBI Taxonomy" id="1418104"/>
    <lineage>
        <taxon>Bacteria</taxon>
        <taxon>Bacillati</taxon>
        <taxon>Bacillota</taxon>
        <taxon>Clostridia</taxon>
        <taxon>Eubacteriales</taxon>
        <taxon>Clostridiaceae</taxon>
        <taxon>Clostridium</taxon>
    </lineage>
</organism>
<protein>
    <submittedName>
        <fullName evidence="5">Bacterial regulatory, arsR family protein</fullName>
    </submittedName>
</protein>
<dbReference type="InterPro" id="IPR036388">
    <property type="entry name" value="WH-like_DNA-bd_sf"/>
</dbReference>
<evidence type="ECO:0000256" key="1">
    <source>
        <dbReference type="ARBA" id="ARBA00023015"/>
    </source>
</evidence>
<keyword evidence="2" id="KW-0238">DNA-binding</keyword>
<accession>A0A0C1U4L8</accession>
<evidence type="ECO:0000259" key="4">
    <source>
        <dbReference type="PROSITE" id="PS50987"/>
    </source>
</evidence>
<reference evidence="5 6" key="1">
    <citation type="journal article" date="2015" name="Infect. Genet. Evol.">
        <title>Genomic sequences of six botulinum neurotoxin-producing strains representing three clostridial species illustrate the mobility and diversity of botulinum neurotoxin genes.</title>
        <authorList>
            <person name="Smith T.J."/>
            <person name="Hill K.K."/>
            <person name="Xie G."/>
            <person name="Foley B.T."/>
            <person name="Williamson C.H."/>
            <person name="Foster J.T."/>
            <person name="Johnson S.L."/>
            <person name="Chertkov O."/>
            <person name="Teshima H."/>
            <person name="Gibbons H.S."/>
            <person name="Johnsky L.A."/>
            <person name="Karavis M.A."/>
            <person name="Smith L.A."/>
        </authorList>
    </citation>
    <scope>NUCLEOTIDE SEQUENCE [LARGE SCALE GENOMIC DNA]</scope>
    <source>
        <strain evidence="5 6">CDC 2741</strain>
    </source>
</reference>
<dbReference type="GO" id="GO:0003700">
    <property type="term" value="F:DNA-binding transcription factor activity"/>
    <property type="evidence" value="ECO:0007669"/>
    <property type="project" value="InterPro"/>
</dbReference>